<sequence>MRVALLTEGGYPYAQGELVAWCERLVRALPRHDFEVRALSRGRQQARGPRRPLPPQVRLVRTARLWGPPPGDRPSRRAARDFAEAFEELTAGLTGDAGAGGGVADRFATGLYALADLAAAHGGLARWLASDQPIAVLEAACRRPGAPRAAVGAGVGDLLAVAERLERALRPLSLDWYAGHPFDPGLGKADVCHAVGGGPAALPGLLARHFHGTPLLVTEFRMRLREHHLSALAGAAGHAVAPSAARAPVRALLAGFQLGLARAVYRGAQLITPGDPRTGRWQRRCGADPARQRPVWPGVAAGELAACADEVPPPPVPTLVTAGPLDEDADAGGLLRAVARVRAAEPAARLLALGGPAPEPGAVPAVRWCPPGAVEHRPASGAAERAAGWAAGTVAVLVDARGGFPAALVEAMSCGRAVVAVDAGAAAEVLGDAGVLVPPGDPVALADACLALLRDPVRGARLGAAARARALDRFSHERGIATLDAGYAELAAGRVAAAGTARPCRRLARAVPGPRPAPGVLATAEELS</sequence>
<gene>
    <name evidence="3" type="ORF">SAMN06297387_102419</name>
</gene>
<dbReference type="PANTHER" id="PTHR12526:SF636">
    <property type="entry name" value="BLL3647 PROTEIN"/>
    <property type="match status" value="1"/>
</dbReference>
<name>A0A286DQV5_9ACTN</name>
<proteinExistence type="predicted"/>
<dbReference type="InterPro" id="IPR022622">
    <property type="entry name" value="DUF3492"/>
</dbReference>
<dbReference type="OrthoDB" id="9772485at2"/>
<protein>
    <recommendedName>
        <fullName evidence="1">D-inositol 3-phosphate glycosyltransferase</fullName>
    </recommendedName>
</protein>
<dbReference type="EMBL" id="OCNE01000002">
    <property type="protein sequence ID" value="SOD61003.1"/>
    <property type="molecule type" value="Genomic_DNA"/>
</dbReference>
<dbReference type="AlphaFoldDB" id="A0A286DQV5"/>
<dbReference type="PANTHER" id="PTHR12526">
    <property type="entry name" value="GLYCOSYLTRANSFERASE"/>
    <property type="match status" value="1"/>
</dbReference>
<dbReference type="RefSeq" id="WP_097229801.1">
    <property type="nucleotide sequence ID" value="NZ_OCNE01000002.1"/>
</dbReference>
<evidence type="ECO:0000259" key="2">
    <source>
        <dbReference type="Pfam" id="PF11997"/>
    </source>
</evidence>
<keyword evidence="4" id="KW-1185">Reference proteome</keyword>
<dbReference type="Proteomes" id="UP000219072">
    <property type="component" value="Unassembled WGS sequence"/>
</dbReference>
<keyword evidence="3" id="KW-0808">Transferase</keyword>
<dbReference type="Pfam" id="PF13692">
    <property type="entry name" value="Glyco_trans_1_4"/>
    <property type="match status" value="1"/>
</dbReference>
<dbReference type="SUPFAM" id="SSF53756">
    <property type="entry name" value="UDP-Glycosyltransferase/glycogen phosphorylase"/>
    <property type="match status" value="1"/>
</dbReference>
<evidence type="ECO:0000313" key="4">
    <source>
        <dbReference type="Proteomes" id="UP000219072"/>
    </source>
</evidence>
<evidence type="ECO:0000313" key="3">
    <source>
        <dbReference type="EMBL" id="SOD61003.1"/>
    </source>
</evidence>
<dbReference type="Pfam" id="PF11997">
    <property type="entry name" value="DUF3492"/>
    <property type="match status" value="1"/>
</dbReference>
<organism evidence="3 4">
    <name type="scientific">Streptomyces zhaozhouensis</name>
    <dbReference type="NCBI Taxonomy" id="1300267"/>
    <lineage>
        <taxon>Bacteria</taxon>
        <taxon>Bacillati</taxon>
        <taxon>Actinomycetota</taxon>
        <taxon>Actinomycetes</taxon>
        <taxon>Kitasatosporales</taxon>
        <taxon>Streptomycetaceae</taxon>
        <taxon>Streptomyces</taxon>
    </lineage>
</organism>
<evidence type="ECO:0000256" key="1">
    <source>
        <dbReference type="ARBA" id="ARBA00021292"/>
    </source>
</evidence>
<dbReference type="GO" id="GO:0016757">
    <property type="term" value="F:glycosyltransferase activity"/>
    <property type="evidence" value="ECO:0007669"/>
    <property type="project" value="TreeGrafter"/>
</dbReference>
<reference evidence="3 4" key="1">
    <citation type="submission" date="2017-09" db="EMBL/GenBank/DDBJ databases">
        <authorList>
            <person name="Ehlers B."/>
            <person name="Leendertz F.H."/>
        </authorList>
    </citation>
    <scope>NUCLEOTIDE SEQUENCE [LARGE SCALE GENOMIC DNA]</scope>
    <source>
        <strain evidence="3 4">CGMCC 4.7095</strain>
    </source>
</reference>
<accession>A0A286DQV5</accession>
<feature type="domain" description="DUF3492" evidence="2">
    <location>
        <begin position="1"/>
        <end position="289"/>
    </location>
</feature>
<dbReference type="Gene3D" id="3.40.50.2000">
    <property type="entry name" value="Glycogen Phosphorylase B"/>
    <property type="match status" value="2"/>
</dbReference>